<dbReference type="SMART" id="SM00490">
    <property type="entry name" value="HELICc"/>
    <property type="match status" value="1"/>
</dbReference>
<evidence type="ECO:0000256" key="9">
    <source>
        <dbReference type="ARBA" id="ARBA00023118"/>
    </source>
</evidence>
<evidence type="ECO:0000256" key="6">
    <source>
        <dbReference type="ARBA" id="ARBA00022801"/>
    </source>
</evidence>
<dbReference type="InterPro" id="IPR006474">
    <property type="entry name" value="Helicase_Cas3_CRISPR-ass_core"/>
</dbReference>
<dbReference type="OrthoDB" id="9810236at2"/>
<reference evidence="13 14" key="1">
    <citation type="submission" date="2016-02" db="EMBL/GenBank/DDBJ databases">
        <title>Draft Genome for Tepidibacillus decaturensis nov. sp. Strain Z9, an Anaerobic, Moderately Thermophilic and Heterotrophic Bacterium from Deep Subsurface of the Illinois Basin, USA.</title>
        <authorList>
            <person name="Dong Y."/>
            <person name="Chang J.Y."/>
            <person name="Sanford R."/>
            <person name="Fouke B.W."/>
        </authorList>
    </citation>
    <scope>NUCLEOTIDE SEQUENCE [LARGE SCALE GENOMIC DNA]</scope>
    <source>
        <strain evidence="13 14">Z9</strain>
    </source>
</reference>
<dbReference type="InterPro" id="IPR014001">
    <property type="entry name" value="Helicase_ATP-bd"/>
</dbReference>
<dbReference type="Proteomes" id="UP000070352">
    <property type="component" value="Unassembled WGS sequence"/>
</dbReference>
<name>A0A135L2F6_9BACI</name>
<dbReference type="CDD" id="cd17930">
    <property type="entry name" value="DEXHc_cas3"/>
    <property type="match status" value="1"/>
</dbReference>
<keyword evidence="9" id="KW-0051">Antiviral defense</keyword>
<dbReference type="NCBIfam" id="TIGR01587">
    <property type="entry name" value="cas3_core"/>
    <property type="match status" value="1"/>
</dbReference>
<organism evidence="13 14">
    <name type="scientific">Tepidibacillus decaturensis</name>
    <dbReference type="NCBI Taxonomy" id="1413211"/>
    <lineage>
        <taxon>Bacteria</taxon>
        <taxon>Bacillati</taxon>
        <taxon>Bacillota</taxon>
        <taxon>Bacilli</taxon>
        <taxon>Bacillales</taxon>
        <taxon>Bacillaceae</taxon>
        <taxon>Tepidibacillus</taxon>
    </lineage>
</organism>
<evidence type="ECO:0000259" key="10">
    <source>
        <dbReference type="PROSITE" id="PS51192"/>
    </source>
</evidence>
<gene>
    <name evidence="13" type="ORF">U473_02940</name>
</gene>
<dbReference type="PROSITE" id="PS51194">
    <property type="entry name" value="HELICASE_CTER"/>
    <property type="match status" value="1"/>
</dbReference>
<keyword evidence="5" id="KW-0547">Nucleotide-binding</keyword>
<dbReference type="InterPro" id="IPR027417">
    <property type="entry name" value="P-loop_NTPase"/>
</dbReference>
<evidence type="ECO:0000259" key="12">
    <source>
        <dbReference type="PROSITE" id="PS51643"/>
    </source>
</evidence>
<dbReference type="GO" id="GO:0003723">
    <property type="term" value="F:RNA binding"/>
    <property type="evidence" value="ECO:0007669"/>
    <property type="project" value="TreeGrafter"/>
</dbReference>
<dbReference type="InterPro" id="IPR050547">
    <property type="entry name" value="DEAD_box_RNA_helicases"/>
</dbReference>
<dbReference type="RefSeq" id="WP_068723172.1">
    <property type="nucleotide sequence ID" value="NZ_LSKU01000001.1"/>
</dbReference>
<comment type="similarity">
    <text evidence="2">In the central section; belongs to the CRISPR-associated helicase Cas3 family.</text>
</comment>
<dbReference type="PANTHER" id="PTHR47963:SF9">
    <property type="entry name" value="CRISPR-ASSOCIATED ENDONUCLEASE_HELICASE CAS3"/>
    <property type="match status" value="1"/>
</dbReference>
<proteinExistence type="inferred from homology"/>
<dbReference type="GO" id="GO:0005524">
    <property type="term" value="F:ATP binding"/>
    <property type="evidence" value="ECO:0007669"/>
    <property type="project" value="UniProtKB-KW"/>
</dbReference>
<keyword evidence="3" id="KW-0540">Nuclease</keyword>
<keyword evidence="6" id="KW-0378">Hydrolase</keyword>
<evidence type="ECO:0000256" key="3">
    <source>
        <dbReference type="ARBA" id="ARBA00022722"/>
    </source>
</evidence>
<keyword evidence="8" id="KW-0067">ATP-binding</keyword>
<dbReference type="GO" id="GO:0004518">
    <property type="term" value="F:nuclease activity"/>
    <property type="evidence" value="ECO:0007669"/>
    <property type="project" value="UniProtKB-KW"/>
</dbReference>
<dbReference type="InterPro" id="IPR038257">
    <property type="entry name" value="CRISPR-assoc_Cas3_HD_sf"/>
</dbReference>
<dbReference type="GO" id="GO:0046872">
    <property type="term" value="F:metal ion binding"/>
    <property type="evidence" value="ECO:0007669"/>
    <property type="project" value="UniProtKB-KW"/>
</dbReference>
<evidence type="ECO:0000313" key="14">
    <source>
        <dbReference type="Proteomes" id="UP000070352"/>
    </source>
</evidence>
<dbReference type="SMART" id="SM00487">
    <property type="entry name" value="DEXDc"/>
    <property type="match status" value="1"/>
</dbReference>
<dbReference type="InterPro" id="IPR054712">
    <property type="entry name" value="Cas3-like_dom"/>
</dbReference>
<evidence type="ECO:0000259" key="11">
    <source>
        <dbReference type="PROSITE" id="PS51194"/>
    </source>
</evidence>
<feature type="domain" description="Helicase C-terminal" evidence="11">
    <location>
        <begin position="470"/>
        <end position="632"/>
    </location>
</feature>
<evidence type="ECO:0000256" key="8">
    <source>
        <dbReference type="ARBA" id="ARBA00022840"/>
    </source>
</evidence>
<dbReference type="EMBL" id="LSKU01000001">
    <property type="protein sequence ID" value="KXG43097.1"/>
    <property type="molecule type" value="Genomic_DNA"/>
</dbReference>
<dbReference type="InterPro" id="IPR006483">
    <property type="entry name" value="CRISPR-assoc_Cas3_HD"/>
</dbReference>
<sequence length="777" mass="90833">MEFYSHPDKKLIVHLQEVFNINKDKVEDKFLKAYEIMAYGHDFGKFTTYFQKYLLGGKRNKFSDHSFTSALFVGFCAIKEFGENNSIPLIIFNTVLHHHGNLENPSNDLPSSFKEITPNDYLILEKIEIVRKQIEDLSINRDDIGKVYRILGYEDCFKEFLHVNIEELMKKIKRIEVLTERNNKTDENYFIHQTLYSALISADKLSASGTLIPEEKYVTYVDLNREREEKIKGKSGEINRIRREIFESIQENIQRSYDKTRLFTITSPTGTGKTYAGFFAALKLKELLNDNRKIIYSLPFTSIIEQNYDVIKDLFANIEDFESEKGRYLIKHHSLANMDYNTDKYDIDKLRAELLIENWNSGIVITTFVQFLETLIGTRNRMLKKLTSMKGSIILLDEVQAIDISLLPLVDHVLKKASELFDLRIIMMTATKPFILNGAVELLADHQKYFKFFNRTKIIPILEKKNILDFIEEFNNNIENKSYLIVCNTINESIKIFNGLKNIGRDIFYLSTNLLPVHRRKRIEEVKAALDQGEKIILVSTQVVEAGVDFDFDVVIRDIGPIDSIIQCSGRCNRNGLKDIGEVYIYSLYDDEKEAEETLYAKYVYGNSTLNVVKEILQNQAEIYEEDYFKLIEQYYTKIQEKKNKDKSEKLINSIISMNFSGDKSANEEKDRIPLQKFSLIENNAGYFDGFIIYDQTAKKVFDRYLEMIKEKNFYKSREIYLEIKNTLRDYTVSLPVKYQGIFNEQYGLHVLPYEGVEDYYNMITGFIREEKGYDIL</sequence>
<dbReference type="GO" id="GO:0051607">
    <property type="term" value="P:defense response to virus"/>
    <property type="evidence" value="ECO:0007669"/>
    <property type="project" value="UniProtKB-KW"/>
</dbReference>
<dbReference type="SUPFAM" id="SSF52540">
    <property type="entry name" value="P-loop containing nucleoside triphosphate hydrolases"/>
    <property type="match status" value="1"/>
</dbReference>
<dbReference type="Gene3D" id="3.40.50.300">
    <property type="entry name" value="P-loop containing nucleotide triphosphate hydrolases"/>
    <property type="match status" value="2"/>
</dbReference>
<dbReference type="Pfam" id="PF00270">
    <property type="entry name" value="DEAD"/>
    <property type="match status" value="1"/>
</dbReference>
<evidence type="ECO:0000313" key="13">
    <source>
        <dbReference type="EMBL" id="KXG43097.1"/>
    </source>
</evidence>
<protein>
    <submittedName>
        <fullName evidence="13">CRISPR-associated protein Cas3</fullName>
    </submittedName>
</protein>
<dbReference type="InterPro" id="IPR001650">
    <property type="entry name" value="Helicase_C-like"/>
</dbReference>
<comment type="caution">
    <text evidence="13">The sequence shown here is derived from an EMBL/GenBank/DDBJ whole genome shotgun (WGS) entry which is preliminary data.</text>
</comment>
<feature type="domain" description="HD Cas3-type" evidence="12">
    <location>
        <begin position="4"/>
        <end position="205"/>
    </location>
</feature>
<evidence type="ECO:0000256" key="4">
    <source>
        <dbReference type="ARBA" id="ARBA00022723"/>
    </source>
</evidence>
<feature type="domain" description="Helicase ATP-binding" evidence="10">
    <location>
        <begin position="254"/>
        <end position="450"/>
    </location>
</feature>
<evidence type="ECO:0000256" key="7">
    <source>
        <dbReference type="ARBA" id="ARBA00022806"/>
    </source>
</evidence>
<dbReference type="InterPro" id="IPR011545">
    <property type="entry name" value="DEAD/DEAH_box_helicase_dom"/>
</dbReference>
<evidence type="ECO:0000256" key="2">
    <source>
        <dbReference type="ARBA" id="ARBA00009046"/>
    </source>
</evidence>
<dbReference type="Pfam" id="PF22590">
    <property type="entry name" value="Cas3-like_C_2"/>
    <property type="match status" value="1"/>
</dbReference>
<keyword evidence="4" id="KW-0479">Metal-binding</keyword>
<dbReference type="GO" id="GO:0003724">
    <property type="term" value="F:RNA helicase activity"/>
    <property type="evidence" value="ECO:0007669"/>
    <property type="project" value="TreeGrafter"/>
</dbReference>
<keyword evidence="7" id="KW-0347">Helicase</keyword>
<comment type="similarity">
    <text evidence="1">In the N-terminal section; belongs to the CRISPR-associated nuclease Cas3-HD family.</text>
</comment>
<accession>A0A135L2F6</accession>
<dbReference type="GO" id="GO:0016787">
    <property type="term" value="F:hydrolase activity"/>
    <property type="evidence" value="ECO:0007669"/>
    <property type="project" value="UniProtKB-KW"/>
</dbReference>
<dbReference type="AlphaFoldDB" id="A0A135L2F6"/>
<dbReference type="PROSITE" id="PS51643">
    <property type="entry name" value="HD_CAS3"/>
    <property type="match status" value="1"/>
</dbReference>
<dbReference type="CDD" id="cd09641">
    <property type="entry name" value="Cas3''_I"/>
    <property type="match status" value="1"/>
</dbReference>
<dbReference type="PROSITE" id="PS51192">
    <property type="entry name" value="HELICASE_ATP_BIND_1"/>
    <property type="match status" value="1"/>
</dbReference>
<dbReference type="PANTHER" id="PTHR47963">
    <property type="entry name" value="DEAD-BOX ATP-DEPENDENT RNA HELICASE 47, MITOCHONDRIAL"/>
    <property type="match status" value="1"/>
</dbReference>
<dbReference type="Gene3D" id="1.10.3210.30">
    <property type="match status" value="1"/>
</dbReference>
<evidence type="ECO:0000256" key="1">
    <source>
        <dbReference type="ARBA" id="ARBA00006847"/>
    </source>
</evidence>
<dbReference type="NCBIfam" id="TIGR01596">
    <property type="entry name" value="cas3_HD"/>
    <property type="match status" value="1"/>
</dbReference>
<dbReference type="STRING" id="1413211.U473_02940"/>
<keyword evidence="14" id="KW-1185">Reference proteome</keyword>
<evidence type="ECO:0000256" key="5">
    <source>
        <dbReference type="ARBA" id="ARBA00022741"/>
    </source>
</evidence>